<proteinExistence type="predicted"/>
<dbReference type="InterPro" id="IPR012551">
    <property type="entry name" value="DUF1707_SHOCT-like"/>
</dbReference>
<dbReference type="PANTHER" id="PTHR40763">
    <property type="entry name" value="MEMBRANE PROTEIN-RELATED"/>
    <property type="match status" value="1"/>
</dbReference>
<feature type="domain" description="DUF1707" evidence="3">
    <location>
        <begin position="7"/>
        <end position="59"/>
    </location>
</feature>
<dbReference type="InterPro" id="IPR025698">
    <property type="entry name" value="2TM_dom"/>
</dbReference>
<name>A0A6J4SU84_9ACTN</name>
<organism evidence="5">
    <name type="scientific">uncultured Solirubrobacteraceae bacterium</name>
    <dbReference type="NCBI Taxonomy" id="1162706"/>
    <lineage>
        <taxon>Bacteria</taxon>
        <taxon>Bacillati</taxon>
        <taxon>Actinomycetota</taxon>
        <taxon>Thermoleophilia</taxon>
        <taxon>Solirubrobacterales</taxon>
        <taxon>Solirubrobacteraceae</taxon>
        <taxon>environmental samples</taxon>
    </lineage>
</organism>
<feature type="compositionally biased region" description="Basic residues" evidence="1">
    <location>
        <begin position="162"/>
        <end position="172"/>
    </location>
</feature>
<reference evidence="5" key="1">
    <citation type="submission" date="2020-02" db="EMBL/GenBank/DDBJ databases">
        <authorList>
            <person name="Meier V. D."/>
        </authorList>
    </citation>
    <scope>NUCLEOTIDE SEQUENCE</scope>
    <source>
        <strain evidence="5">AVDCRST_MAG30</strain>
    </source>
</reference>
<dbReference type="Pfam" id="PF13239">
    <property type="entry name" value="2TM"/>
    <property type="match status" value="1"/>
</dbReference>
<keyword evidence="2" id="KW-1133">Transmembrane helix</keyword>
<evidence type="ECO:0000256" key="1">
    <source>
        <dbReference type="SAM" id="MobiDB-lite"/>
    </source>
</evidence>
<evidence type="ECO:0000259" key="4">
    <source>
        <dbReference type="Pfam" id="PF13239"/>
    </source>
</evidence>
<dbReference type="PANTHER" id="PTHR40763:SF4">
    <property type="entry name" value="DUF1707 DOMAIN-CONTAINING PROTEIN"/>
    <property type="match status" value="1"/>
</dbReference>
<evidence type="ECO:0000313" key="5">
    <source>
        <dbReference type="EMBL" id="CAA9505270.1"/>
    </source>
</evidence>
<feature type="domain" description="2TM" evidence="4">
    <location>
        <begin position="80"/>
        <end position="132"/>
    </location>
</feature>
<dbReference type="AlphaFoldDB" id="A0A6J4SU84"/>
<feature type="transmembrane region" description="Helical" evidence="2">
    <location>
        <begin position="87"/>
        <end position="103"/>
    </location>
</feature>
<gene>
    <name evidence="5" type="ORF">AVDCRST_MAG30-2162</name>
</gene>
<feature type="region of interest" description="Disordered" evidence="1">
    <location>
        <begin position="148"/>
        <end position="172"/>
    </location>
</feature>
<keyword evidence="2" id="KW-0812">Transmembrane</keyword>
<evidence type="ECO:0000259" key="3">
    <source>
        <dbReference type="Pfam" id="PF08044"/>
    </source>
</evidence>
<evidence type="ECO:0000256" key="2">
    <source>
        <dbReference type="SAM" id="Phobius"/>
    </source>
</evidence>
<keyword evidence="2" id="KW-0472">Membrane</keyword>
<dbReference type="EMBL" id="CADCVS010000284">
    <property type="protein sequence ID" value="CAA9505270.1"/>
    <property type="molecule type" value="Genomic_DNA"/>
</dbReference>
<protein>
    <submittedName>
        <fullName evidence="5">Uncharacterized protein</fullName>
    </submittedName>
</protein>
<sequence length="172" mass="18288">MAEPPAIRASDAERERVASALSAHAGDGRLTVEELDERTAAAYSARTLPELAALTADLPAIATAPAATVAVATPEEEELRDEFRSHLTTYVLVQLLLVGIWAASGAGYFWPIFPMLGWGVGVAIEYAGTRATARRLRAAAPEERPAILARHTSSTSSCGARSAHRLHAPPRH</sequence>
<accession>A0A6J4SU84</accession>
<dbReference type="Pfam" id="PF08044">
    <property type="entry name" value="DUF1707"/>
    <property type="match status" value="1"/>
</dbReference>